<dbReference type="InterPro" id="IPR013103">
    <property type="entry name" value="RVT_2"/>
</dbReference>
<name>A0A438BPL6_VITVI</name>
<protein>
    <submittedName>
        <fullName evidence="5">Putative mitochondrial protein</fullName>
    </submittedName>
</protein>
<sequence>MSLGDSPLVNPSPVLPSSSNSFNQPPINPSDDSSSPYYLHPSDNPGALLVSEIFNGENYVAWSRSIVIALTVKNKVQFIDGSIVSPSIDQLVKHIAWLRANNLVLSWLMNSISKEIRNSLLFVVSAIDLWTELKVRYLRSDGPRVFQLEKSLSCISQGALSVTEYFSTFKTFWDEYISYRPFPTCTCGKMATCTCELFNFLQIRQQSDYVLKFLVGLNDSYASIRSQLLLMVPLPNMSKVFSLLLQEESQRQLTNSATCNETHALMVKQSNQQSYQPQSFKDKPKKSALHCTHCGYNGHTVDKCFQLHGYPPGWNGPKGKRNMASAHVAITTPKVPNQNNNEQQKFCFTPEEFHKLVALANSVQPNSSNQNNVQPAVNLVTTSHFSDHMICSPLLYHSTPKPINASINLPNGTTVPATHIGTDQSMEKMIGIALEKEGLYHLIPASSQAKTCNSFQFNSAPLALSSIHKHLDIWHCRLGHVSSSRFHSLKQIDSAITLDHTNSHTKFDSRATKCIFLGYPYDIKGYKLMDLNTNKILVSRNVIFHETIFPFQDYYCGNVSSSQNATQASTSLDCSPTKEPKSYTQASRLPEWQAAMQHELIALELNKTWELVTLPKNKRTIGCKWVFKVKYKADGTIERHKARLVAKGYTQQEGLDFFDTFSPVAKITSIRLLLVVAAIK</sequence>
<dbReference type="InterPro" id="IPR029472">
    <property type="entry name" value="Copia-like_N"/>
</dbReference>
<feature type="domain" description="Retroviral polymerase SH3-like" evidence="4">
    <location>
        <begin position="502"/>
        <end position="552"/>
    </location>
</feature>
<feature type="domain" description="Retrotransposon Copia-like N-terminal" evidence="3">
    <location>
        <begin position="40"/>
        <end position="86"/>
    </location>
</feature>
<feature type="compositionally biased region" description="Low complexity" evidence="1">
    <location>
        <begin position="1"/>
        <end position="21"/>
    </location>
</feature>
<feature type="domain" description="Reverse transcriptase Ty1/copia-type" evidence="2">
    <location>
        <begin position="606"/>
        <end position="678"/>
    </location>
</feature>
<dbReference type="AlphaFoldDB" id="A0A438BPL6"/>
<dbReference type="Proteomes" id="UP000288805">
    <property type="component" value="Unassembled WGS sequence"/>
</dbReference>
<dbReference type="Pfam" id="PF07727">
    <property type="entry name" value="RVT_2"/>
    <property type="match status" value="1"/>
</dbReference>
<dbReference type="Pfam" id="PF25597">
    <property type="entry name" value="SH3_retrovirus"/>
    <property type="match status" value="1"/>
</dbReference>
<dbReference type="EMBL" id="QGNW01002673">
    <property type="protein sequence ID" value="RVW12908.1"/>
    <property type="molecule type" value="Genomic_DNA"/>
</dbReference>
<evidence type="ECO:0000313" key="6">
    <source>
        <dbReference type="Proteomes" id="UP000288805"/>
    </source>
</evidence>
<gene>
    <name evidence="5" type="primary">AtMg00820_119</name>
    <name evidence="5" type="ORF">CK203_097109</name>
</gene>
<evidence type="ECO:0000259" key="3">
    <source>
        <dbReference type="Pfam" id="PF14244"/>
    </source>
</evidence>
<evidence type="ECO:0000313" key="5">
    <source>
        <dbReference type="EMBL" id="RVW12908.1"/>
    </source>
</evidence>
<dbReference type="InterPro" id="IPR057670">
    <property type="entry name" value="SH3_retrovirus"/>
</dbReference>
<feature type="region of interest" description="Disordered" evidence="1">
    <location>
        <begin position="1"/>
        <end position="36"/>
    </location>
</feature>
<dbReference type="PANTHER" id="PTHR37610">
    <property type="entry name" value="CCHC-TYPE DOMAIN-CONTAINING PROTEIN"/>
    <property type="match status" value="1"/>
</dbReference>
<organism evidence="5 6">
    <name type="scientific">Vitis vinifera</name>
    <name type="common">Grape</name>
    <dbReference type="NCBI Taxonomy" id="29760"/>
    <lineage>
        <taxon>Eukaryota</taxon>
        <taxon>Viridiplantae</taxon>
        <taxon>Streptophyta</taxon>
        <taxon>Embryophyta</taxon>
        <taxon>Tracheophyta</taxon>
        <taxon>Spermatophyta</taxon>
        <taxon>Magnoliopsida</taxon>
        <taxon>eudicotyledons</taxon>
        <taxon>Gunneridae</taxon>
        <taxon>Pentapetalae</taxon>
        <taxon>rosids</taxon>
        <taxon>Vitales</taxon>
        <taxon>Vitaceae</taxon>
        <taxon>Viteae</taxon>
        <taxon>Vitis</taxon>
    </lineage>
</organism>
<reference evidence="5 6" key="1">
    <citation type="journal article" date="2018" name="PLoS Genet.">
        <title>Population sequencing reveals clonal diversity and ancestral inbreeding in the grapevine cultivar Chardonnay.</title>
        <authorList>
            <person name="Roach M.J."/>
            <person name="Johnson D.L."/>
            <person name="Bohlmann J."/>
            <person name="van Vuuren H.J."/>
            <person name="Jones S.J."/>
            <person name="Pretorius I.S."/>
            <person name="Schmidt S.A."/>
            <person name="Borneman A.R."/>
        </authorList>
    </citation>
    <scope>NUCLEOTIDE SEQUENCE [LARGE SCALE GENOMIC DNA]</scope>
    <source>
        <strain evidence="6">cv. Chardonnay</strain>
        <tissue evidence="5">Leaf</tissue>
    </source>
</reference>
<comment type="caution">
    <text evidence="5">The sequence shown here is derived from an EMBL/GenBank/DDBJ whole genome shotgun (WGS) entry which is preliminary data.</text>
</comment>
<proteinExistence type="predicted"/>
<evidence type="ECO:0000259" key="4">
    <source>
        <dbReference type="Pfam" id="PF25597"/>
    </source>
</evidence>
<evidence type="ECO:0000256" key="1">
    <source>
        <dbReference type="SAM" id="MobiDB-lite"/>
    </source>
</evidence>
<evidence type="ECO:0000259" key="2">
    <source>
        <dbReference type="Pfam" id="PF07727"/>
    </source>
</evidence>
<dbReference type="Pfam" id="PF14244">
    <property type="entry name" value="Retrotran_gag_3"/>
    <property type="match status" value="1"/>
</dbReference>
<dbReference type="PANTHER" id="PTHR37610:SF81">
    <property type="entry name" value="RETROTRANSPOSON COPIA-LIKE N-TERMINAL DOMAIN-CONTAINING PROTEIN"/>
    <property type="match status" value="1"/>
</dbReference>
<accession>A0A438BPL6</accession>